<evidence type="ECO:0000313" key="2">
    <source>
        <dbReference type="Proteomes" id="UP000185911"/>
    </source>
</evidence>
<keyword evidence="2" id="KW-1185">Reference proteome</keyword>
<accession>A0A1Q8YGY3</accession>
<reference evidence="1 2" key="1">
    <citation type="submission" date="2017-01" db="EMBL/GenBank/DDBJ databases">
        <title>Genome sequence of Rhodoferax antarcticus ANT.BR, a psychrophilic purple nonsulfur bacterium from an Antarctic microbial mat.</title>
        <authorList>
            <person name="Baker J."/>
            <person name="Riester C."/>
            <person name="Skinner B."/>
            <person name="Newell A."/>
            <person name="Swingley W."/>
            <person name="Madigan M."/>
            <person name="Jung D."/>
            <person name="Asao M."/>
            <person name="Chen M."/>
            <person name="Loughlin P."/>
            <person name="Pan H."/>
            <person name="Lin S."/>
            <person name="Li N."/>
            <person name="Shaw J."/>
            <person name="Prado M."/>
            <person name="Sherman C."/>
            <person name="Li X."/>
            <person name="Tang J."/>
            <person name="Blankenship R."/>
            <person name="Zhao T."/>
            <person name="Touchman J."/>
            <person name="Sattley M."/>
        </authorList>
    </citation>
    <scope>NUCLEOTIDE SEQUENCE [LARGE SCALE GENOMIC DNA]</scope>
    <source>
        <strain evidence="1 2">ANT.BR</strain>
    </source>
</reference>
<proteinExistence type="predicted"/>
<organism evidence="1 2">
    <name type="scientific">Rhodoferax antarcticus ANT.BR</name>
    <dbReference type="NCBI Taxonomy" id="1111071"/>
    <lineage>
        <taxon>Bacteria</taxon>
        <taxon>Pseudomonadati</taxon>
        <taxon>Pseudomonadota</taxon>
        <taxon>Betaproteobacteria</taxon>
        <taxon>Burkholderiales</taxon>
        <taxon>Comamonadaceae</taxon>
        <taxon>Rhodoferax</taxon>
    </lineage>
</organism>
<dbReference type="EMBL" id="MSYM01000008">
    <property type="protein sequence ID" value="OLP07262.1"/>
    <property type="molecule type" value="Genomic_DNA"/>
</dbReference>
<gene>
    <name evidence="1" type="ORF">BLL52_1092</name>
</gene>
<evidence type="ECO:0000313" key="1">
    <source>
        <dbReference type="EMBL" id="OLP07262.1"/>
    </source>
</evidence>
<sequence>MLRSDTAQGKVRFGLPLHALRFYFSALWPQAEADVTS</sequence>
<dbReference type="AlphaFoldDB" id="A0A1Q8YGY3"/>
<protein>
    <submittedName>
        <fullName evidence="1">Filamentation induced by cAMP Fic domain protein</fullName>
    </submittedName>
</protein>
<dbReference type="Proteomes" id="UP000185911">
    <property type="component" value="Unassembled WGS sequence"/>
</dbReference>
<comment type="caution">
    <text evidence="1">The sequence shown here is derived from an EMBL/GenBank/DDBJ whole genome shotgun (WGS) entry which is preliminary data.</text>
</comment>
<name>A0A1Q8YGY3_9BURK</name>